<dbReference type="PIRSF" id="PIRSF001434">
    <property type="entry name" value="CGS"/>
    <property type="match status" value="1"/>
</dbReference>
<dbReference type="Proteomes" id="UP000672602">
    <property type="component" value="Unassembled WGS sequence"/>
</dbReference>
<dbReference type="Gene3D" id="3.40.640.10">
    <property type="entry name" value="Type I PLP-dependent aspartate aminotransferase-like (Major domain)"/>
    <property type="match status" value="1"/>
</dbReference>
<dbReference type="Gene3D" id="3.90.1150.10">
    <property type="entry name" value="Aspartate Aminotransferase, domain 1"/>
    <property type="match status" value="1"/>
</dbReference>
<dbReference type="InterPro" id="IPR000277">
    <property type="entry name" value="Cys/Met-Metab_PyrdxlP-dep_enz"/>
</dbReference>
<accession>A0A8J7S5M3</accession>
<dbReference type="GO" id="GO:0016740">
    <property type="term" value="F:transferase activity"/>
    <property type="evidence" value="ECO:0007669"/>
    <property type="project" value="UniProtKB-KW"/>
</dbReference>
<comment type="cofactor">
    <cofactor evidence="1 4">
        <name>pyridoxal 5'-phosphate</name>
        <dbReference type="ChEBI" id="CHEBI:597326"/>
    </cofactor>
</comment>
<evidence type="ECO:0000313" key="6">
    <source>
        <dbReference type="Proteomes" id="UP000672602"/>
    </source>
</evidence>
<keyword evidence="6" id="KW-1185">Reference proteome</keyword>
<evidence type="ECO:0000256" key="2">
    <source>
        <dbReference type="ARBA" id="ARBA00022898"/>
    </source>
</evidence>
<dbReference type="GO" id="GO:0019346">
    <property type="term" value="P:transsulfuration"/>
    <property type="evidence" value="ECO:0007669"/>
    <property type="project" value="InterPro"/>
</dbReference>
<feature type="modified residue" description="N6-(pyridoxal phosphate)lysine" evidence="3">
    <location>
        <position position="202"/>
    </location>
</feature>
<dbReference type="PROSITE" id="PS00868">
    <property type="entry name" value="CYS_MET_METAB_PP"/>
    <property type="match status" value="1"/>
</dbReference>
<dbReference type="InterPro" id="IPR015424">
    <property type="entry name" value="PyrdxlP-dep_Trfase"/>
</dbReference>
<dbReference type="Pfam" id="PF01053">
    <property type="entry name" value="Cys_Met_Meta_PP"/>
    <property type="match status" value="1"/>
</dbReference>
<dbReference type="InterPro" id="IPR054542">
    <property type="entry name" value="Cys_met_metab_PP"/>
</dbReference>
<dbReference type="PANTHER" id="PTHR11808:SF35">
    <property type="entry name" value="CYSTATHIONINE GAMMA-SYNTHASE (AFU_ORTHOLOGUE AFUA_7G01590)"/>
    <property type="match status" value="1"/>
</dbReference>
<dbReference type="GO" id="GO:0005737">
    <property type="term" value="C:cytoplasm"/>
    <property type="evidence" value="ECO:0007669"/>
    <property type="project" value="TreeGrafter"/>
</dbReference>
<dbReference type="InterPro" id="IPR015422">
    <property type="entry name" value="PyrdxlP-dep_Trfase_small"/>
</dbReference>
<dbReference type="GO" id="GO:0030170">
    <property type="term" value="F:pyridoxal phosphate binding"/>
    <property type="evidence" value="ECO:0007669"/>
    <property type="project" value="InterPro"/>
</dbReference>
<evidence type="ECO:0000256" key="4">
    <source>
        <dbReference type="RuleBase" id="RU362118"/>
    </source>
</evidence>
<keyword evidence="5" id="KW-0808">Transferase</keyword>
<dbReference type="FunFam" id="3.40.640.10:FF:000046">
    <property type="entry name" value="Cystathionine gamma-lyase"/>
    <property type="match status" value="1"/>
</dbReference>
<organism evidence="5 6">
    <name type="scientific">Marivibrio halodurans</name>
    <dbReference type="NCBI Taxonomy" id="2039722"/>
    <lineage>
        <taxon>Bacteria</taxon>
        <taxon>Pseudomonadati</taxon>
        <taxon>Pseudomonadota</taxon>
        <taxon>Alphaproteobacteria</taxon>
        <taxon>Rhodospirillales</taxon>
        <taxon>Rhodospirillaceae</taxon>
        <taxon>Marivibrio</taxon>
    </lineage>
</organism>
<sequence>MTQPPTDPRTLLAQALHYTDPATGAVTPPIHMASTYARDGNYDLIAGASYSRPENPTYLSVERVIAALDGAAESLTFASGMAGVAAVLETVPRGKRIAAPTMLYHGSRVALKRFAETRGLGLDFYDARAADGLSAVLAKGETDLVWIETTLNPTWEVLDIAATARAAHAAGAALAVDATCTPALTIRPLALGADIVFQSATKYLGGHSDLVAGALSTADPDGPRWQAVRQVRTLNGGVLGPMEAWLLLRGMRTLALRWERACDNAHAIAQHFDGHPALEGVLYPGLESHPDHAIARRQFTGGFGGMLSLLVKGGGGGGDGGGKDETGFAAAKRVATATRLIIPATSLGGVETLIEHRKAIEPPDSPVPDNLLRLSIGIEAVADLIADLERSLDAR</sequence>
<evidence type="ECO:0000313" key="5">
    <source>
        <dbReference type="EMBL" id="MBP5858943.1"/>
    </source>
</evidence>
<dbReference type="RefSeq" id="WP_210683531.1">
    <property type="nucleotide sequence ID" value="NZ_JAGMWN010000013.1"/>
</dbReference>
<dbReference type="EMBL" id="JAGMWN010000013">
    <property type="protein sequence ID" value="MBP5858943.1"/>
    <property type="molecule type" value="Genomic_DNA"/>
</dbReference>
<dbReference type="SUPFAM" id="SSF53383">
    <property type="entry name" value="PLP-dependent transferases"/>
    <property type="match status" value="1"/>
</dbReference>
<comment type="similarity">
    <text evidence="4">Belongs to the trans-sulfuration enzymes family.</text>
</comment>
<evidence type="ECO:0000256" key="1">
    <source>
        <dbReference type="ARBA" id="ARBA00001933"/>
    </source>
</evidence>
<comment type="caution">
    <text evidence="5">The sequence shown here is derived from an EMBL/GenBank/DDBJ whole genome shotgun (WGS) entry which is preliminary data.</text>
</comment>
<dbReference type="GO" id="GO:0016846">
    <property type="term" value="F:carbon-sulfur lyase activity"/>
    <property type="evidence" value="ECO:0007669"/>
    <property type="project" value="TreeGrafter"/>
</dbReference>
<name>A0A8J7S5M3_9PROT</name>
<reference evidence="5" key="1">
    <citation type="submission" date="2021-04" db="EMBL/GenBank/DDBJ databases">
        <authorList>
            <person name="Zhang D.-C."/>
        </authorList>
    </citation>
    <scope>NUCLEOTIDE SEQUENCE</scope>
    <source>
        <strain evidence="5">CGMCC 1.15697</strain>
    </source>
</reference>
<evidence type="ECO:0000256" key="3">
    <source>
        <dbReference type="PIRSR" id="PIRSR001434-2"/>
    </source>
</evidence>
<dbReference type="PANTHER" id="PTHR11808">
    <property type="entry name" value="TRANS-SULFURATION ENZYME FAMILY MEMBER"/>
    <property type="match status" value="1"/>
</dbReference>
<gene>
    <name evidence="5" type="ORF">KAJ83_18130</name>
</gene>
<keyword evidence="2 3" id="KW-0663">Pyridoxal phosphate</keyword>
<dbReference type="InterPro" id="IPR015421">
    <property type="entry name" value="PyrdxlP-dep_Trfase_major"/>
</dbReference>
<protein>
    <submittedName>
        <fullName evidence="5">PLP-dependent transferase</fullName>
    </submittedName>
</protein>
<proteinExistence type="inferred from homology"/>
<dbReference type="AlphaFoldDB" id="A0A8J7S5M3"/>